<reference evidence="3" key="1">
    <citation type="journal article" date="2021" name="PeerJ">
        <title>Extensive microbial diversity within the chicken gut microbiome revealed by metagenomics and culture.</title>
        <authorList>
            <person name="Gilroy R."/>
            <person name="Ravi A."/>
            <person name="Getino M."/>
            <person name="Pursley I."/>
            <person name="Horton D.L."/>
            <person name="Alikhan N.F."/>
            <person name="Baker D."/>
            <person name="Gharbi K."/>
            <person name="Hall N."/>
            <person name="Watson M."/>
            <person name="Adriaenssens E.M."/>
            <person name="Foster-Nyarko E."/>
            <person name="Jarju S."/>
            <person name="Secka A."/>
            <person name="Antonio M."/>
            <person name="Oren A."/>
            <person name="Chaudhuri R.R."/>
            <person name="La Ragione R."/>
            <person name="Hildebrand F."/>
            <person name="Pallen M.J."/>
        </authorList>
    </citation>
    <scope>NUCLEOTIDE SEQUENCE</scope>
    <source>
        <strain evidence="3">CHK196-3914</strain>
    </source>
</reference>
<accession>A0A9D2G7G0</accession>
<evidence type="ECO:0000313" key="3">
    <source>
        <dbReference type="EMBL" id="HIZ73647.1"/>
    </source>
</evidence>
<dbReference type="InterPro" id="IPR009839">
    <property type="entry name" value="SseB_N"/>
</dbReference>
<dbReference type="EMBL" id="DXAY01000002">
    <property type="protein sequence ID" value="HIZ73647.1"/>
    <property type="molecule type" value="Genomic_DNA"/>
</dbReference>
<protein>
    <submittedName>
        <fullName evidence="3">SseB family protein</fullName>
    </submittedName>
</protein>
<feature type="domain" description="SseB protein N-terminal" evidence="2">
    <location>
        <begin position="170"/>
        <end position="246"/>
    </location>
</feature>
<keyword evidence="1" id="KW-0175">Coiled coil</keyword>
<organism evidence="3 4">
    <name type="scientific">Candidatus Mediterraneibacter stercoravium</name>
    <dbReference type="NCBI Taxonomy" id="2838685"/>
    <lineage>
        <taxon>Bacteria</taxon>
        <taxon>Bacillati</taxon>
        <taxon>Bacillota</taxon>
        <taxon>Clostridia</taxon>
        <taxon>Lachnospirales</taxon>
        <taxon>Lachnospiraceae</taxon>
        <taxon>Mediterraneibacter</taxon>
    </lineage>
</organism>
<dbReference type="Pfam" id="PF07179">
    <property type="entry name" value="SseB"/>
    <property type="match status" value="1"/>
</dbReference>
<gene>
    <name evidence="3" type="ORF">H9723_00170</name>
</gene>
<dbReference type="Proteomes" id="UP000824116">
    <property type="component" value="Unassembled WGS sequence"/>
</dbReference>
<evidence type="ECO:0000256" key="1">
    <source>
        <dbReference type="SAM" id="Coils"/>
    </source>
</evidence>
<sequence>MSEEKKNTAVTKKETLTALRNPGELYVIMSGATKQPFVVCDPVTFDDEVLLFYRSEDAKSEAEHLAEQRYRTVVAKIEEKQLLAFYSSLYPKGVNCLMVNRGTDTEISVQLAELVTRPNADKLPEGKKLIENPALYLTAMYFMQEMRRQEKPELTDELKELQEELLAHYRDGVFLFGMEEDNKVPVLKQKNGMIYQPVFTDVIEFQKFNREKKLKPMVVKAEKIPEILAPEVKGVVINPLGVNVQLQVARRNSSPAEQQTGPEQ</sequence>
<feature type="coiled-coil region" evidence="1">
    <location>
        <begin position="144"/>
        <end position="171"/>
    </location>
</feature>
<comment type="caution">
    <text evidence="3">The sequence shown here is derived from an EMBL/GenBank/DDBJ whole genome shotgun (WGS) entry which is preliminary data.</text>
</comment>
<evidence type="ECO:0000259" key="2">
    <source>
        <dbReference type="Pfam" id="PF07179"/>
    </source>
</evidence>
<proteinExistence type="predicted"/>
<name>A0A9D2G7G0_9FIRM</name>
<dbReference type="AlphaFoldDB" id="A0A9D2G7G0"/>
<reference evidence="3" key="2">
    <citation type="submission" date="2021-04" db="EMBL/GenBank/DDBJ databases">
        <authorList>
            <person name="Gilroy R."/>
        </authorList>
    </citation>
    <scope>NUCLEOTIDE SEQUENCE</scope>
    <source>
        <strain evidence="3">CHK196-3914</strain>
    </source>
</reference>
<evidence type="ECO:0000313" key="4">
    <source>
        <dbReference type="Proteomes" id="UP000824116"/>
    </source>
</evidence>